<accession>A0ABR4IFV5</accession>
<evidence type="ECO:0000313" key="1">
    <source>
        <dbReference type="EMBL" id="KAL2826650.1"/>
    </source>
</evidence>
<evidence type="ECO:0000313" key="2">
    <source>
        <dbReference type="Proteomes" id="UP001610335"/>
    </source>
</evidence>
<keyword evidence="2" id="KW-1185">Reference proteome</keyword>
<dbReference type="Proteomes" id="UP001610335">
    <property type="component" value="Unassembled WGS sequence"/>
</dbReference>
<dbReference type="EMBL" id="JBFXLS010000029">
    <property type="protein sequence ID" value="KAL2826650.1"/>
    <property type="molecule type" value="Genomic_DNA"/>
</dbReference>
<gene>
    <name evidence="1" type="ORF">BDW59DRAFT_160838</name>
</gene>
<name>A0ABR4IFV5_9EURO</name>
<protein>
    <submittedName>
        <fullName evidence="1">Uncharacterized protein</fullName>
    </submittedName>
</protein>
<proteinExistence type="predicted"/>
<organism evidence="1 2">
    <name type="scientific">Aspergillus cavernicola</name>
    <dbReference type="NCBI Taxonomy" id="176166"/>
    <lineage>
        <taxon>Eukaryota</taxon>
        <taxon>Fungi</taxon>
        <taxon>Dikarya</taxon>
        <taxon>Ascomycota</taxon>
        <taxon>Pezizomycotina</taxon>
        <taxon>Eurotiomycetes</taxon>
        <taxon>Eurotiomycetidae</taxon>
        <taxon>Eurotiales</taxon>
        <taxon>Aspergillaceae</taxon>
        <taxon>Aspergillus</taxon>
        <taxon>Aspergillus subgen. Nidulantes</taxon>
    </lineage>
</organism>
<comment type="caution">
    <text evidence="1">The sequence shown here is derived from an EMBL/GenBank/DDBJ whole genome shotgun (WGS) entry which is preliminary data.</text>
</comment>
<sequence length="167" mass="18776">MDSTNPHNPPNQEVLTVGRYANGFIETPDKCIRRGPGIIEQILLFPILVFVQPHSEADAQHFEPITLDGLMRLQEQFVPNGWIQPGDPYTYGVWWSSEGNLTFGVGIVRCIYHRLYTVLVTPVVNQGERDGVQRDDEEEDIAPSPVLRNPKNVIPGDWAPWVGIGTM</sequence>
<reference evidence="1 2" key="1">
    <citation type="submission" date="2024-07" db="EMBL/GenBank/DDBJ databases">
        <title>Section-level genome sequencing and comparative genomics of Aspergillus sections Usti and Cavernicolus.</title>
        <authorList>
            <consortium name="Lawrence Berkeley National Laboratory"/>
            <person name="Nybo J.L."/>
            <person name="Vesth T.C."/>
            <person name="Theobald S."/>
            <person name="Frisvad J.C."/>
            <person name="Larsen T.O."/>
            <person name="Kjaerboelling I."/>
            <person name="Rothschild-Mancinelli K."/>
            <person name="Lyhne E.K."/>
            <person name="Kogle M.E."/>
            <person name="Barry K."/>
            <person name="Clum A."/>
            <person name="Na H."/>
            <person name="Ledsgaard L."/>
            <person name="Lin J."/>
            <person name="Lipzen A."/>
            <person name="Kuo A."/>
            <person name="Riley R."/>
            <person name="Mondo S."/>
            <person name="LaButti K."/>
            <person name="Haridas S."/>
            <person name="Pangalinan J."/>
            <person name="Salamov A.A."/>
            <person name="Simmons B.A."/>
            <person name="Magnuson J.K."/>
            <person name="Chen J."/>
            <person name="Drula E."/>
            <person name="Henrissat B."/>
            <person name="Wiebenga A."/>
            <person name="Lubbers R.J."/>
            <person name="Gomes A.C."/>
            <person name="Makela M.R."/>
            <person name="Stajich J."/>
            <person name="Grigoriev I.V."/>
            <person name="Mortensen U.H."/>
            <person name="De vries R.P."/>
            <person name="Baker S.E."/>
            <person name="Andersen M.R."/>
        </authorList>
    </citation>
    <scope>NUCLEOTIDE SEQUENCE [LARGE SCALE GENOMIC DNA]</scope>
    <source>
        <strain evidence="1 2">CBS 600.67</strain>
    </source>
</reference>